<dbReference type="InterPro" id="IPR051010">
    <property type="entry name" value="BCAA_transport"/>
</dbReference>
<evidence type="ECO:0000256" key="1">
    <source>
        <dbReference type="ARBA" id="ARBA00010062"/>
    </source>
</evidence>
<evidence type="ECO:0000313" key="5">
    <source>
        <dbReference type="EMBL" id="MFC3110384.1"/>
    </source>
</evidence>
<organism evidence="5 6">
    <name type="scientific">Undibacterium arcticum</name>
    <dbReference type="NCBI Taxonomy" id="1762892"/>
    <lineage>
        <taxon>Bacteria</taxon>
        <taxon>Pseudomonadati</taxon>
        <taxon>Pseudomonadota</taxon>
        <taxon>Betaproteobacteria</taxon>
        <taxon>Burkholderiales</taxon>
        <taxon>Oxalobacteraceae</taxon>
        <taxon>Undibacterium</taxon>
    </lineage>
</organism>
<reference evidence="6" key="1">
    <citation type="journal article" date="2019" name="Int. J. Syst. Evol. Microbiol.">
        <title>The Global Catalogue of Microorganisms (GCM) 10K type strain sequencing project: providing services to taxonomists for standard genome sequencing and annotation.</title>
        <authorList>
            <consortium name="The Broad Institute Genomics Platform"/>
            <consortium name="The Broad Institute Genome Sequencing Center for Infectious Disease"/>
            <person name="Wu L."/>
            <person name="Ma J."/>
        </authorList>
    </citation>
    <scope>NUCLEOTIDE SEQUENCE [LARGE SCALE GENOMIC DNA]</scope>
    <source>
        <strain evidence="6">KCTC 42986</strain>
    </source>
</reference>
<dbReference type="RefSeq" id="WP_390328137.1">
    <property type="nucleotide sequence ID" value="NZ_JBHRTP010000078.1"/>
</dbReference>
<dbReference type="CDD" id="cd06333">
    <property type="entry name" value="PBP1_ABC_RPA1789-like"/>
    <property type="match status" value="1"/>
</dbReference>
<comment type="similarity">
    <text evidence="1">Belongs to the leucine-binding protein family.</text>
</comment>
<feature type="domain" description="Leucine-binding protein" evidence="4">
    <location>
        <begin position="32"/>
        <end position="380"/>
    </location>
</feature>
<dbReference type="Gene3D" id="3.40.50.2300">
    <property type="match status" value="2"/>
</dbReference>
<comment type="caution">
    <text evidence="5">The sequence shown here is derived from an EMBL/GenBank/DDBJ whole genome shotgun (WGS) entry which is preliminary data.</text>
</comment>
<dbReference type="InterPro" id="IPR028081">
    <property type="entry name" value="Leu-bd"/>
</dbReference>
<name>A0ABV7F867_9BURK</name>
<keyword evidence="2 3" id="KW-0732">Signal</keyword>
<dbReference type="Pfam" id="PF13458">
    <property type="entry name" value="Peripla_BP_6"/>
    <property type="match status" value="1"/>
</dbReference>
<keyword evidence="6" id="KW-1185">Reference proteome</keyword>
<feature type="signal peptide" evidence="3">
    <location>
        <begin position="1"/>
        <end position="31"/>
    </location>
</feature>
<gene>
    <name evidence="5" type="ORF">ACFOFO_20860</name>
</gene>
<evidence type="ECO:0000256" key="3">
    <source>
        <dbReference type="SAM" id="SignalP"/>
    </source>
</evidence>
<accession>A0ABV7F867</accession>
<dbReference type="PANTHER" id="PTHR30483">
    <property type="entry name" value="LEUCINE-SPECIFIC-BINDING PROTEIN"/>
    <property type="match status" value="1"/>
</dbReference>
<evidence type="ECO:0000256" key="2">
    <source>
        <dbReference type="ARBA" id="ARBA00022729"/>
    </source>
</evidence>
<evidence type="ECO:0000259" key="4">
    <source>
        <dbReference type="Pfam" id="PF13458"/>
    </source>
</evidence>
<dbReference type="EMBL" id="JBHRTP010000078">
    <property type="protein sequence ID" value="MFC3110384.1"/>
    <property type="molecule type" value="Genomic_DNA"/>
</dbReference>
<dbReference type="Proteomes" id="UP001595530">
    <property type="component" value="Unassembled WGS sequence"/>
</dbReference>
<evidence type="ECO:0000313" key="6">
    <source>
        <dbReference type="Proteomes" id="UP001595530"/>
    </source>
</evidence>
<dbReference type="PANTHER" id="PTHR30483:SF38">
    <property type="entry name" value="BLR7848 PROTEIN"/>
    <property type="match status" value="1"/>
</dbReference>
<dbReference type="SUPFAM" id="SSF53822">
    <property type="entry name" value="Periplasmic binding protein-like I"/>
    <property type="match status" value="1"/>
</dbReference>
<feature type="chain" id="PRO_5046201746" evidence="3">
    <location>
        <begin position="32"/>
        <end position="392"/>
    </location>
</feature>
<proteinExistence type="inferred from homology"/>
<dbReference type="InterPro" id="IPR028082">
    <property type="entry name" value="Peripla_BP_I"/>
</dbReference>
<sequence length="392" mass="41659">MQRNKKRNQTRTFALALAAATLFGAVLPAQAQIKVGVTISSTGPAASLGIPEKNAIAMLPREIAGNKVEYVLLDDASDTTQTVTNTRKLISEEKVDVIIGSTTTPNSLAMLGVIGEGKTPTISLASSNRIIEPMDVNRAWMFKTPQTDTMMAIAIAEDMARAGVKTVGFIGFSDALGESFRVEVSKFAELKKIKVVATEHYSRNDTSVVGQVLKLMAANPDAIVVGASGTPAALPPKTLVERGYKGRIYHNHGVANSDFLRVCGKDCEGTFLPTGPVMVAKQLADANPIKKAALDFSKKYEAANGAGSVSAFASYAWDAGLLLQNAIPVALKHAKPGTAEFRAALRDALEGIHGAATTNGIVNMSRSDHLGLDQRARVMVQIKGGNWKYFSD</sequence>
<protein>
    <submittedName>
        <fullName evidence="5">ABC transporter substrate-binding protein</fullName>
    </submittedName>
</protein>